<reference evidence="1 2" key="1">
    <citation type="submission" date="2021-12" db="EMBL/GenBank/DDBJ databases">
        <title>High titer production of polyol ester of fatty acids by Rhodotorula paludigena BS15 towards product separation-free biomass refinery.</title>
        <authorList>
            <person name="Mano J."/>
            <person name="Ono H."/>
            <person name="Tanaka T."/>
            <person name="Naito K."/>
            <person name="Sushida H."/>
            <person name="Ike M."/>
            <person name="Tokuyasu K."/>
            <person name="Kitaoka M."/>
        </authorList>
    </citation>
    <scope>NUCLEOTIDE SEQUENCE [LARGE SCALE GENOMIC DNA]</scope>
    <source>
        <strain evidence="1 2">BS15</strain>
    </source>
</reference>
<dbReference type="Proteomes" id="UP001342314">
    <property type="component" value="Unassembled WGS sequence"/>
</dbReference>
<evidence type="ECO:0000313" key="1">
    <source>
        <dbReference type="EMBL" id="GJN87285.1"/>
    </source>
</evidence>
<protein>
    <submittedName>
        <fullName evidence="1">Uncharacterized protein</fullName>
    </submittedName>
</protein>
<organism evidence="1 2">
    <name type="scientific">Rhodotorula paludigena</name>
    <dbReference type="NCBI Taxonomy" id="86838"/>
    <lineage>
        <taxon>Eukaryota</taxon>
        <taxon>Fungi</taxon>
        <taxon>Dikarya</taxon>
        <taxon>Basidiomycota</taxon>
        <taxon>Pucciniomycotina</taxon>
        <taxon>Microbotryomycetes</taxon>
        <taxon>Sporidiobolales</taxon>
        <taxon>Sporidiobolaceae</taxon>
        <taxon>Rhodotorula</taxon>
    </lineage>
</organism>
<dbReference type="GO" id="GO:0051539">
    <property type="term" value="F:4 iron, 4 sulfur cluster binding"/>
    <property type="evidence" value="ECO:0007669"/>
    <property type="project" value="TreeGrafter"/>
</dbReference>
<dbReference type="GO" id="GO:0005739">
    <property type="term" value="C:mitochondrion"/>
    <property type="evidence" value="ECO:0007669"/>
    <property type="project" value="TreeGrafter"/>
</dbReference>
<accession>A0AAV5GC76</accession>
<dbReference type="GO" id="GO:0005829">
    <property type="term" value="C:cytosol"/>
    <property type="evidence" value="ECO:0007669"/>
    <property type="project" value="TreeGrafter"/>
</dbReference>
<dbReference type="PANTHER" id="PTHR43160">
    <property type="entry name" value="ACONITATE HYDRATASE B"/>
    <property type="match status" value="1"/>
</dbReference>
<comment type="caution">
    <text evidence="1">The sequence shown here is derived from an EMBL/GenBank/DDBJ whole genome shotgun (WGS) entry which is preliminary data.</text>
</comment>
<dbReference type="AlphaFoldDB" id="A0AAV5GC76"/>
<sequence length="133" mass="14703">MSPDGSFSAGGPWLKYRGHLENISQVGAAYRDQGVGWVVIGDENYGEDETNLKKQGMLPLNFKNPADYDRVKPDDRVDLVGIKELAEGSEVTMRLHHKDGSTEEIPLTHTFNAGQIAWHRAGSALNHMAKSKQ</sequence>
<evidence type="ECO:0000313" key="2">
    <source>
        <dbReference type="Proteomes" id="UP001342314"/>
    </source>
</evidence>
<dbReference type="GO" id="GO:0003994">
    <property type="term" value="F:aconitate hydratase activity"/>
    <property type="evidence" value="ECO:0007669"/>
    <property type="project" value="TreeGrafter"/>
</dbReference>
<name>A0AAV5GC76_9BASI</name>
<dbReference type="SUPFAM" id="SSF52016">
    <property type="entry name" value="LeuD/IlvD-like"/>
    <property type="match status" value="1"/>
</dbReference>
<dbReference type="PANTHER" id="PTHR43160:SF3">
    <property type="entry name" value="ACONITATE HYDRATASE, MITOCHONDRIAL"/>
    <property type="match status" value="1"/>
</dbReference>
<dbReference type="InterPro" id="IPR050926">
    <property type="entry name" value="Aconitase/IPM_isomerase"/>
</dbReference>
<dbReference type="GO" id="GO:0006099">
    <property type="term" value="P:tricarboxylic acid cycle"/>
    <property type="evidence" value="ECO:0007669"/>
    <property type="project" value="TreeGrafter"/>
</dbReference>
<dbReference type="EMBL" id="BQKY01000001">
    <property type="protein sequence ID" value="GJN87285.1"/>
    <property type="molecule type" value="Genomic_DNA"/>
</dbReference>
<dbReference type="Gene3D" id="3.20.19.10">
    <property type="entry name" value="Aconitase, domain 4"/>
    <property type="match status" value="1"/>
</dbReference>
<keyword evidence="2" id="KW-1185">Reference proteome</keyword>
<dbReference type="InterPro" id="IPR015928">
    <property type="entry name" value="Aconitase/3IPM_dehydase_swvl"/>
</dbReference>
<proteinExistence type="predicted"/>
<gene>
    <name evidence="1" type="ORF">Rhopal_000233-T1</name>
</gene>